<dbReference type="Proteomes" id="UP001160550">
    <property type="component" value="Unassembled WGS sequence"/>
</dbReference>
<protein>
    <submittedName>
        <fullName evidence="2">Alpha/beta hydrolase</fullName>
    </submittedName>
</protein>
<keyword evidence="3" id="KW-1185">Reference proteome</keyword>
<sequence>MPAAPRDHLVFAHANGFPGPVYGELFEAWRGRLEVSAVDRFGHGGDYPVGPRWTALARQLCEHVDAQVDPRARLWLVGHSLGGYLSVLAAASLGSRVAGVVLLDSPLIGGLTARLVRLGRQVGFDRYLLPLRETARRRRHWPDLDAVHAHFAAKPTFARWDPATLRRYVEHGTATREDGSRILRFDHEVELAIYRSLPTRTVVEAAYRAFAPIGFIGGTRSRELRQTGMRATRQVVGPHLRWIEGGHLFPMERPRETADAVLAMLAALEQRRAEAA</sequence>
<accession>A0ABT6MNL2</accession>
<keyword evidence="2" id="KW-0378">Hydrolase</keyword>
<organism evidence="2 3">
    <name type="scientific">Luteimonas composti</name>
    <dbReference type="NCBI Taxonomy" id="398257"/>
    <lineage>
        <taxon>Bacteria</taxon>
        <taxon>Pseudomonadati</taxon>
        <taxon>Pseudomonadota</taxon>
        <taxon>Gammaproteobacteria</taxon>
        <taxon>Lysobacterales</taxon>
        <taxon>Lysobacteraceae</taxon>
        <taxon>Luteimonas</taxon>
    </lineage>
</organism>
<dbReference type="SUPFAM" id="SSF53474">
    <property type="entry name" value="alpha/beta-Hydrolases"/>
    <property type="match status" value="1"/>
</dbReference>
<reference evidence="2" key="2">
    <citation type="submission" date="2023-04" db="EMBL/GenBank/DDBJ databases">
        <authorList>
            <person name="Sun J.-Q."/>
        </authorList>
    </citation>
    <scope>NUCLEOTIDE SEQUENCE</scope>
    <source>
        <strain evidence="2">CC-YY355</strain>
    </source>
</reference>
<proteinExistence type="predicted"/>
<dbReference type="EMBL" id="JARYGX010000003">
    <property type="protein sequence ID" value="MDH7451663.1"/>
    <property type="molecule type" value="Genomic_DNA"/>
</dbReference>
<dbReference type="InterPro" id="IPR000073">
    <property type="entry name" value="AB_hydrolase_1"/>
</dbReference>
<feature type="domain" description="AB hydrolase-1" evidence="1">
    <location>
        <begin position="9"/>
        <end position="260"/>
    </location>
</feature>
<name>A0ABT6MNL2_9GAMM</name>
<dbReference type="CDD" id="cd00741">
    <property type="entry name" value="Lipase"/>
    <property type="match status" value="1"/>
</dbReference>
<dbReference type="Gene3D" id="3.40.50.1820">
    <property type="entry name" value="alpha/beta hydrolase"/>
    <property type="match status" value="1"/>
</dbReference>
<gene>
    <name evidence="2" type="ORF">QF205_01025</name>
</gene>
<dbReference type="GO" id="GO:0016787">
    <property type="term" value="F:hydrolase activity"/>
    <property type="evidence" value="ECO:0007669"/>
    <property type="project" value="UniProtKB-KW"/>
</dbReference>
<reference evidence="2" key="1">
    <citation type="journal article" date="2007" name="Int. J. Syst. Evol. Microbiol.">
        <title>Luteimonas composti sp. nov., a moderately thermophilic bacterium isolated from food waste.</title>
        <authorList>
            <person name="Young C.C."/>
            <person name="Kampfer P."/>
            <person name="Chen W.M."/>
            <person name="Yen W.S."/>
            <person name="Arun A.B."/>
            <person name="Lai W.A."/>
            <person name="Shen F.T."/>
            <person name="Rekha P.D."/>
            <person name="Lin K.Y."/>
            <person name="Chou J.H."/>
        </authorList>
    </citation>
    <scope>NUCLEOTIDE SEQUENCE</scope>
    <source>
        <strain evidence="2">CC-YY355</strain>
    </source>
</reference>
<dbReference type="Pfam" id="PF12697">
    <property type="entry name" value="Abhydrolase_6"/>
    <property type="match status" value="1"/>
</dbReference>
<evidence type="ECO:0000259" key="1">
    <source>
        <dbReference type="Pfam" id="PF12697"/>
    </source>
</evidence>
<evidence type="ECO:0000313" key="3">
    <source>
        <dbReference type="Proteomes" id="UP001160550"/>
    </source>
</evidence>
<dbReference type="InterPro" id="IPR029058">
    <property type="entry name" value="AB_hydrolase_fold"/>
</dbReference>
<evidence type="ECO:0000313" key="2">
    <source>
        <dbReference type="EMBL" id="MDH7451663.1"/>
    </source>
</evidence>
<dbReference type="RefSeq" id="WP_280940865.1">
    <property type="nucleotide sequence ID" value="NZ_JARYGX010000003.1"/>
</dbReference>
<comment type="caution">
    <text evidence="2">The sequence shown here is derived from an EMBL/GenBank/DDBJ whole genome shotgun (WGS) entry which is preliminary data.</text>
</comment>